<accession>A0ABN1IBL8</accession>
<dbReference type="PROSITE" id="PS51379">
    <property type="entry name" value="4FE4S_FER_2"/>
    <property type="match status" value="2"/>
</dbReference>
<feature type="region of interest" description="Disordered" evidence="12">
    <location>
        <begin position="167"/>
        <end position="215"/>
    </location>
</feature>
<dbReference type="Pfam" id="PF04060">
    <property type="entry name" value="FeS"/>
    <property type="match status" value="1"/>
</dbReference>
<protein>
    <recommendedName>
        <fullName evidence="17">Rnf electron transport complex subunit B</fullName>
    </recommendedName>
</protein>
<dbReference type="PROSITE" id="PS00198">
    <property type="entry name" value="4FE4S_FER_1"/>
    <property type="match status" value="2"/>
</dbReference>
<keyword evidence="1" id="KW-0813">Transport</keyword>
<dbReference type="PROSITE" id="PS51656">
    <property type="entry name" value="4FE4S"/>
    <property type="match status" value="1"/>
</dbReference>
<evidence type="ECO:0000256" key="12">
    <source>
        <dbReference type="SAM" id="MobiDB-lite"/>
    </source>
</evidence>
<dbReference type="InterPro" id="IPR010207">
    <property type="entry name" value="Elect_transpt_cplx_RnfB/RsxB"/>
</dbReference>
<feature type="compositionally biased region" description="Basic and acidic residues" evidence="12">
    <location>
        <begin position="205"/>
        <end position="215"/>
    </location>
</feature>
<dbReference type="SUPFAM" id="SSF54862">
    <property type="entry name" value="4Fe-4S ferredoxins"/>
    <property type="match status" value="1"/>
</dbReference>
<keyword evidence="9" id="KW-0408">Iron</keyword>
<comment type="caution">
    <text evidence="15">The sequence shown here is derived from an EMBL/GenBank/DDBJ whole genome shotgun (WGS) entry which is preliminary data.</text>
</comment>
<evidence type="ECO:0000256" key="9">
    <source>
        <dbReference type="ARBA" id="ARBA00023004"/>
    </source>
</evidence>
<evidence type="ECO:0000256" key="7">
    <source>
        <dbReference type="ARBA" id="ARBA00022967"/>
    </source>
</evidence>
<evidence type="ECO:0000256" key="3">
    <source>
        <dbReference type="ARBA" id="ARBA00022485"/>
    </source>
</evidence>
<dbReference type="Pfam" id="PF14697">
    <property type="entry name" value="Fer4_21"/>
    <property type="match status" value="1"/>
</dbReference>
<evidence type="ECO:0000256" key="6">
    <source>
        <dbReference type="ARBA" id="ARBA00022737"/>
    </source>
</evidence>
<keyword evidence="3" id="KW-0004">4Fe-4S</keyword>
<evidence type="ECO:0008006" key="17">
    <source>
        <dbReference type="Google" id="ProtNLM"/>
    </source>
</evidence>
<keyword evidence="4" id="KW-0997">Cell inner membrane</keyword>
<dbReference type="EMBL" id="BAAAEU010000001">
    <property type="protein sequence ID" value="GAA0704463.1"/>
    <property type="molecule type" value="Genomic_DNA"/>
</dbReference>
<sequence>MIQTLLIERIDALLPQTQCTRCGYPTCRAYAEAIAGDRADINQCPPGGAAGIDALAGLLGRVAKPLNPANGREEAPTVALIDEDICIGCTKCIQACPVDAIVGAAKRMHTIIAAECTGCGLCLPPCPVDCIALVPTADRPLERVDVLDRAGHARRRFDARNVRLMRERGERDARRAAAQPKPDENPAPISRSAVLEAIARGKARRQPDAKDPPDR</sequence>
<keyword evidence="7" id="KW-1278">Translocase</keyword>
<evidence type="ECO:0000256" key="5">
    <source>
        <dbReference type="ARBA" id="ARBA00022723"/>
    </source>
</evidence>
<evidence type="ECO:0000256" key="11">
    <source>
        <dbReference type="ARBA" id="ARBA00023136"/>
    </source>
</evidence>
<dbReference type="PANTHER" id="PTHR42859:SF3">
    <property type="entry name" value="ION-TRANSLOCATING OXIDOREDUCTASE COMPLEX SUBUNIT B"/>
    <property type="match status" value="1"/>
</dbReference>
<keyword evidence="11" id="KW-0472">Membrane</keyword>
<evidence type="ECO:0000256" key="2">
    <source>
        <dbReference type="ARBA" id="ARBA00022475"/>
    </source>
</evidence>
<evidence type="ECO:0000259" key="14">
    <source>
        <dbReference type="PROSITE" id="PS51656"/>
    </source>
</evidence>
<feature type="domain" description="4Fe-4S ferredoxin-type" evidence="13">
    <location>
        <begin position="77"/>
        <end position="106"/>
    </location>
</feature>
<keyword evidence="10" id="KW-0411">Iron-sulfur</keyword>
<proteinExistence type="predicted"/>
<evidence type="ECO:0000256" key="10">
    <source>
        <dbReference type="ARBA" id="ARBA00023014"/>
    </source>
</evidence>
<reference evidence="15 16" key="1">
    <citation type="journal article" date="2019" name="Int. J. Syst. Evol. Microbiol.">
        <title>The Global Catalogue of Microorganisms (GCM) 10K type strain sequencing project: providing services to taxonomists for standard genome sequencing and annotation.</title>
        <authorList>
            <consortium name="The Broad Institute Genomics Platform"/>
            <consortium name="The Broad Institute Genome Sequencing Center for Infectious Disease"/>
            <person name="Wu L."/>
            <person name="Ma J."/>
        </authorList>
    </citation>
    <scope>NUCLEOTIDE SEQUENCE [LARGE SCALE GENOMIC DNA]</scope>
    <source>
        <strain evidence="15 16">JCM 15421</strain>
    </source>
</reference>
<dbReference type="InterPro" id="IPR017900">
    <property type="entry name" value="4Fe4S_Fe_S_CS"/>
</dbReference>
<organism evidence="15 16">
    <name type="scientific">Dokdonella soli</name>
    <dbReference type="NCBI Taxonomy" id="529810"/>
    <lineage>
        <taxon>Bacteria</taxon>
        <taxon>Pseudomonadati</taxon>
        <taxon>Pseudomonadota</taxon>
        <taxon>Gammaproteobacteria</taxon>
        <taxon>Lysobacterales</taxon>
        <taxon>Rhodanobacteraceae</taxon>
        <taxon>Dokdonella</taxon>
    </lineage>
</organism>
<feature type="domain" description="4Fe-4S" evidence="14">
    <location>
        <begin position="1"/>
        <end position="61"/>
    </location>
</feature>
<keyword evidence="6" id="KW-0677">Repeat</keyword>
<dbReference type="Proteomes" id="UP001501523">
    <property type="component" value="Unassembled WGS sequence"/>
</dbReference>
<gene>
    <name evidence="15" type="ORF">GCM10009105_01340</name>
</gene>
<dbReference type="NCBIfam" id="TIGR01944">
    <property type="entry name" value="rnfB"/>
    <property type="match status" value="1"/>
</dbReference>
<dbReference type="InterPro" id="IPR050294">
    <property type="entry name" value="RnfB_subfamily"/>
</dbReference>
<evidence type="ECO:0000256" key="8">
    <source>
        <dbReference type="ARBA" id="ARBA00022982"/>
    </source>
</evidence>
<keyword evidence="8" id="KW-0249">Electron transport</keyword>
<keyword evidence="5" id="KW-0479">Metal-binding</keyword>
<dbReference type="InterPro" id="IPR017896">
    <property type="entry name" value="4Fe4S_Fe-S-bd"/>
</dbReference>
<dbReference type="InterPro" id="IPR007202">
    <property type="entry name" value="4Fe-4S_dom"/>
</dbReference>
<evidence type="ECO:0000256" key="4">
    <source>
        <dbReference type="ARBA" id="ARBA00022519"/>
    </source>
</evidence>
<feature type="domain" description="4Fe-4S ferredoxin-type" evidence="13">
    <location>
        <begin position="107"/>
        <end position="136"/>
    </location>
</feature>
<evidence type="ECO:0000313" key="15">
    <source>
        <dbReference type="EMBL" id="GAA0704463.1"/>
    </source>
</evidence>
<evidence type="ECO:0000256" key="1">
    <source>
        <dbReference type="ARBA" id="ARBA00022448"/>
    </source>
</evidence>
<dbReference type="Gene3D" id="3.30.70.20">
    <property type="match status" value="1"/>
</dbReference>
<keyword evidence="2" id="KW-1003">Cell membrane</keyword>
<dbReference type="PANTHER" id="PTHR42859">
    <property type="entry name" value="OXIDOREDUCTASE"/>
    <property type="match status" value="1"/>
</dbReference>
<keyword evidence="16" id="KW-1185">Reference proteome</keyword>
<dbReference type="Gene3D" id="1.10.15.40">
    <property type="entry name" value="Electron transport complex subunit B, putative Fe-S cluster"/>
    <property type="match status" value="1"/>
</dbReference>
<dbReference type="RefSeq" id="WP_343786101.1">
    <property type="nucleotide sequence ID" value="NZ_BAAAEU010000001.1"/>
</dbReference>
<evidence type="ECO:0000259" key="13">
    <source>
        <dbReference type="PROSITE" id="PS51379"/>
    </source>
</evidence>
<name>A0ABN1IBL8_9GAMM</name>
<evidence type="ECO:0000313" key="16">
    <source>
        <dbReference type="Proteomes" id="UP001501523"/>
    </source>
</evidence>